<dbReference type="Proteomes" id="UP000316781">
    <property type="component" value="Unassembled WGS sequence"/>
</dbReference>
<comment type="caution">
    <text evidence="1">The sequence shown here is derived from an EMBL/GenBank/DDBJ whole genome shotgun (WGS) entry which is preliminary data.</text>
</comment>
<evidence type="ECO:0000313" key="1">
    <source>
        <dbReference type="EMBL" id="TRL28485.1"/>
    </source>
</evidence>
<proteinExistence type="predicted"/>
<sequence>MRNVDASQKGKLAIEAPASFDVENAPAGLLAGFKSEAFGHGETTSSGDYAAAASADRNRRFCSALRRWASLYRLPFTELGIWILKNPAEIKVSKNGLSTTDWPQSRAMDAQRKCDPRVELRPSIESNRNIRSVPLSGMLR</sequence>
<organism evidence="1 2">
    <name type="scientific">Methylosinus sporium</name>
    <dbReference type="NCBI Taxonomy" id="428"/>
    <lineage>
        <taxon>Bacteria</taxon>
        <taxon>Pseudomonadati</taxon>
        <taxon>Pseudomonadota</taxon>
        <taxon>Alphaproteobacteria</taxon>
        <taxon>Hyphomicrobiales</taxon>
        <taxon>Methylocystaceae</taxon>
        <taxon>Methylosinus</taxon>
    </lineage>
</organism>
<accession>A0A549SFS8</accession>
<protein>
    <submittedName>
        <fullName evidence="1">Uncharacterized protein</fullName>
    </submittedName>
</protein>
<reference evidence="1 2" key="1">
    <citation type="submission" date="2019-07" db="EMBL/GenBank/DDBJ databases">
        <title>Ln-dependent methylotrophs.</title>
        <authorList>
            <person name="Tani A."/>
        </authorList>
    </citation>
    <scope>NUCLEOTIDE SEQUENCE [LARGE SCALE GENOMIC DNA]</scope>
    <source>
        <strain evidence="1 2">SM89A</strain>
    </source>
</reference>
<name>A0A549SFS8_METSR</name>
<dbReference type="EMBL" id="VJMF01000083">
    <property type="protein sequence ID" value="TRL28485.1"/>
    <property type="molecule type" value="Genomic_DNA"/>
</dbReference>
<evidence type="ECO:0000313" key="2">
    <source>
        <dbReference type="Proteomes" id="UP000316781"/>
    </source>
</evidence>
<gene>
    <name evidence="1" type="ORF">FM996_18520</name>
</gene>
<dbReference type="AlphaFoldDB" id="A0A549SFS8"/>